<keyword evidence="2" id="KW-1185">Reference proteome</keyword>
<comment type="caution">
    <text evidence="1">The sequence shown here is derived from an EMBL/GenBank/DDBJ whole genome shotgun (WGS) entry which is preliminary data.</text>
</comment>
<dbReference type="EMBL" id="JAIWYP010000005">
    <property type="protein sequence ID" value="KAH3826837.1"/>
    <property type="molecule type" value="Genomic_DNA"/>
</dbReference>
<reference evidence="1" key="1">
    <citation type="journal article" date="2019" name="bioRxiv">
        <title>The Genome of the Zebra Mussel, Dreissena polymorpha: A Resource for Invasive Species Research.</title>
        <authorList>
            <person name="McCartney M.A."/>
            <person name="Auch B."/>
            <person name="Kono T."/>
            <person name="Mallez S."/>
            <person name="Zhang Y."/>
            <person name="Obille A."/>
            <person name="Becker A."/>
            <person name="Abrahante J.E."/>
            <person name="Garbe J."/>
            <person name="Badalamenti J.P."/>
            <person name="Herman A."/>
            <person name="Mangelson H."/>
            <person name="Liachko I."/>
            <person name="Sullivan S."/>
            <person name="Sone E.D."/>
            <person name="Koren S."/>
            <person name="Silverstein K.A.T."/>
            <person name="Beckman K.B."/>
            <person name="Gohl D.M."/>
        </authorList>
    </citation>
    <scope>NUCLEOTIDE SEQUENCE</scope>
    <source>
        <strain evidence="1">Duluth1</strain>
        <tissue evidence="1">Whole animal</tissue>
    </source>
</reference>
<accession>A0A9D4JZY5</accession>
<reference evidence="1" key="2">
    <citation type="submission" date="2020-11" db="EMBL/GenBank/DDBJ databases">
        <authorList>
            <person name="McCartney M.A."/>
            <person name="Auch B."/>
            <person name="Kono T."/>
            <person name="Mallez S."/>
            <person name="Becker A."/>
            <person name="Gohl D.M."/>
            <person name="Silverstein K.A.T."/>
            <person name="Koren S."/>
            <person name="Bechman K.B."/>
            <person name="Herman A."/>
            <person name="Abrahante J.E."/>
            <person name="Garbe J."/>
        </authorList>
    </citation>
    <scope>NUCLEOTIDE SEQUENCE</scope>
    <source>
        <strain evidence="1">Duluth1</strain>
        <tissue evidence="1">Whole animal</tissue>
    </source>
</reference>
<dbReference type="Proteomes" id="UP000828390">
    <property type="component" value="Unassembled WGS sequence"/>
</dbReference>
<name>A0A9D4JZY5_DREPO</name>
<evidence type="ECO:0000313" key="2">
    <source>
        <dbReference type="Proteomes" id="UP000828390"/>
    </source>
</evidence>
<protein>
    <submittedName>
        <fullName evidence="1">Uncharacterized protein</fullName>
    </submittedName>
</protein>
<proteinExistence type="predicted"/>
<dbReference type="AlphaFoldDB" id="A0A9D4JZY5"/>
<organism evidence="1 2">
    <name type="scientific">Dreissena polymorpha</name>
    <name type="common">Zebra mussel</name>
    <name type="synonym">Mytilus polymorpha</name>
    <dbReference type="NCBI Taxonomy" id="45954"/>
    <lineage>
        <taxon>Eukaryota</taxon>
        <taxon>Metazoa</taxon>
        <taxon>Spiralia</taxon>
        <taxon>Lophotrochozoa</taxon>
        <taxon>Mollusca</taxon>
        <taxon>Bivalvia</taxon>
        <taxon>Autobranchia</taxon>
        <taxon>Heteroconchia</taxon>
        <taxon>Euheterodonta</taxon>
        <taxon>Imparidentia</taxon>
        <taxon>Neoheterodontei</taxon>
        <taxon>Myida</taxon>
        <taxon>Dreissenoidea</taxon>
        <taxon>Dreissenidae</taxon>
        <taxon>Dreissena</taxon>
    </lineage>
</organism>
<gene>
    <name evidence="1" type="ORF">DPMN_128749</name>
</gene>
<evidence type="ECO:0000313" key="1">
    <source>
        <dbReference type="EMBL" id="KAH3826837.1"/>
    </source>
</evidence>
<sequence>MFENGYRFFYTQKVTYSNPLTAPNVDTQSSIVAYSYSLPCHIHSTDGRFEFQVTFLGDNFKYSGTYRANGNYFTRPRFHQVSEISQLLTSINNGASVKVCVENQYFELHNVSVDSATVSGMSVWEIRDKNDGRSFNDTFQRVYRIFNQRLTENSMEGASYKWYTTEQQSYERRTNLNLTWFVDTCWDVVYENKVIIHQIVSLYNSM</sequence>